<gene>
    <name evidence="1" type="ORF">NCGR_LOCUS12875</name>
</gene>
<proteinExistence type="predicted"/>
<sequence>MAATNWSPAAARNCIGTEATNSGVEEAAERTMAMTMGTVAANTRPKALEDAAALSMAAMVADRAKANSTDAAKCEEQLTNNRRWLKINSRELYSQHLNGINSRELYSQPLNGIPTAIRTDFES</sequence>
<dbReference type="EMBL" id="CAJGYO010000003">
    <property type="protein sequence ID" value="CAD6219077.1"/>
    <property type="molecule type" value="Genomic_DNA"/>
</dbReference>
<name>A0A811N6Q5_9POAL</name>
<accession>A0A811N6Q5</accession>
<protein>
    <submittedName>
        <fullName evidence="1">Uncharacterized protein</fullName>
    </submittedName>
</protein>
<evidence type="ECO:0000313" key="2">
    <source>
        <dbReference type="Proteomes" id="UP000604825"/>
    </source>
</evidence>
<evidence type="ECO:0000313" key="1">
    <source>
        <dbReference type="EMBL" id="CAD6219077.1"/>
    </source>
</evidence>
<organism evidence="1 2">
    <name type="scientific">Miscanthus lutarioriparius</name>
    <dbReference type="NCBI Taxonomy" id="422564"/>
    <lineage>
        <taxon>Eukaryota</taxon>
        <taxon>Viridiplantae</taxon>
        <taxon>Streptophyta</taxon>
        <taxon>Embryophyta</taxon>
        <taxon>Tracheophyta</taxon>
        <taxon>Spermatophyta</taxon>
        <taxon>Magnoliopsida</taxon>
        <taxon>Liliopsida</taxon>
        <taxon>Poales</taxon>
        <taxon>Poaceae</taxon>
        <taxon>PACMAD clade</taxon>
        <taxon>Panicoideae</taxon>
        <taxon>Andropogonodae</taxon>
        <taxon>Andropogoneae</taxon>
        <taxon>Saccharinae</taxon>
        <taxon>Miscanthus</taxon>
    </lineage>
</organism>
<dbReference type="OrthoDB" id="718176at2759"/>
<keyword evidence="2" id="KW-1185">Reference proteome</keyword>
<dbReference type="Proteomes" id="UP000604825">
    <property type="component" value="Unassembled WGS sequence"/>
</dbReference>
<reference evidence="1" key="1">
    <citation type="submission" date="2020-10" db="EMBL/GenBank/DDBJ databases">
        <authorList>
            <person name="Han B."/>
            <person name="Lu T."/>
            <person name="Zhao Q."/>
            <person name="Huang X."/>
            <person name="Zhao Y."/>
        </authorList>
    </citation>
    <scope>NUCLEOTIDE SEQUENCE</scope>
</reference>
<dbReference type="AlphaFoldDB" id="A0A811N6Q5"/>
<comment type="caution">
    <text evidence="1">The sequence shown here is derived from an EMBL/GenBank/DDBJ whole genome shotgun (WGS) entry which is preliminary data.</text>
</comment>